<accession>A0ABT3W9M8</accession>
<evidence type="ECO:0000313" key="2">
    <source>
        <dbReference type="Proteomes" id="UP001165633"/>
    </source>
</evidence>
<reference evidence="1" key="1">
    <citation type="submission" date="2022-07" db="EMBL/GenBank/DDBJ databases">
        <title>Bombella genomes.</title>
        <authorList>
            <person name="Harer L."/>
            <person name="Styblova S."/>
            <person name="Ehrmann M."/>
        </authorList>
    </citation>
    <scope>NUCLEOTIDE SEQUENCE</scope>
    <source>
        <strain evidence="1">TMW 2.2559</strain>
    </source>
</reference>
<name>A0ABT3W9M8_9PROT</name>
<keyword evidence="2" id="KW-1185">Reference proteome</keyword>
<gene>
    <name evidence="1" type="ORF">NQF87_02090</name>
</gene>
<dbReference type="EMBL" id="JANIDV010000001">
    <property type="protein sequence ID" value="MCX5615771.1"/>
    <property type="molecule type" value="Genomic_DNA"/>
</dbReference>
<evidence type="ECO:0000313" key="1">
    <source>
        <dbReference type="EMBL" id="MCX5615771.1"/>
    </source>
</evidence>
<sequence>MTRADAQSALPVLPQPEGAIKSATAQNIHLHFGVFVHGYHALSADADYVLQPWGYGVETHLYTVGLASWFLTLNLLSNAQGHFNGDDVSPVAFSNNGFSHGEEQKAHIDFDISGPHVTVLVPPDKQREPLPDTELKQSVDMLSYLVFLTRRMSLKNDCNFSKPVFDGIRLSYLEVHGPARAAIPRDHGSYFKGNSLRCDFTGRQIGGFSIGSRFKAAQSTPHPGSVWFVQDEKAGLLPARIEFDHYKMGEILIVLQAEPKLSAISHDQAH</sequence>
<dbReference type="Pfam" id="PF11306">
    <property type="entry name" value="DUF3108"/>
    <property type="match status" value="1"/>
</dbReference>
<dbReference type="RefSeq" id="WP_266126759.1">
    <property type="nucleotide sequence ID" value="NZ_JANIDV010000001.1"/>
</dbReference>
<comment type="caution">
    <text evidence="1">The sequence shown here is derived from an EMBL/GenBank/DDBJ whole genome shotgun (WGS) entry which is preliminary data.</text>
</comment>
<dbReference type="InterPro" id="IPR021457">
    <property type="entry name" value="DUF3108"/>
</dbReference>
<dbReference type="Proteomes" id="UP001165633">
    <property type="component" value="Unassembled WGS sequence"/>
</dbReference>
<proteinExistence type="predicted"/>
<protein>
    <submittedName>
        <fullName evidence="1">DUF3108 domain-containing protein</fullName>
    </submittedName>
</protein>
<organism evidence="1 2">
    <name type="scientific">Bombella dulcis</name>
    <dbReference type="NCBI Taxonomy" id="2967339"/>
    <lineage>
        <taxon>Bacteria</taxon>
        <taxon>Pseudomonadati</taxon>
        <taxon>Pseudomonadota</taxon>
        <taxon>Alphaproteobacteria</taxon>
        <taxon>Acetobacterales</taxon>
        <taxon>Acetobacteraceae</taxon>
        <taxon>Bombella</taxon>
    </lineage>
</organism>